<gene>
    <name evidence="3" type="primary">fabG</name>
    <name evidence="3" type="ORF">GCM10011571_05310</name>
</gene>
<dbReference type="GO" id="GO:0016491">
    <property type="term" value="F:oxidoreductase activity"/>
    <property type="evidence" value="ECO:0007669"/>
    <property type="project" value="UniProtKB-KW"/>
</dbReference>
<dbReference type="InterPro" id="IPR002347">
    <property type="entry name" value="SDR_fam"/>
</dbReference>
<dbReference type="Proteomes" id="UP000625210">
    <property type="component" value="Unassembled WGS sequence"/>
</dbReference>
<proteinExistence type="inferred from homology"/>
<dbReference type="PANTHER" id="PTHR43639">
    <property type="entry name" value="OXIDOREDUCTASE, SHORT-CHAIN DEHYDROGENASE/REDUCTASE FAMILY (AFU_ORTHOLOGUE AFUA_5G02870)"/>
    <property type="match status" value="1"/>
</dbReference>
<reference evidence="3" key="1">
    <citation type="journal article" date="2014" name="Int. J. Syst. Evol. Microbiol.">
        <title>Complete genome sequence of Corynebacterium casei LMG S-19264T (=DSM 44701T), isolated from a smear-ripened cheese.</title>
        <authorList>
            <consortium name="US DOE Joint Genome Institute (JGI-PGF)"/>
            <person name="Walter F."/>
            <person name="Albersmeier A."/>
            <person name="Kalinowski J."/>
            <person name="Ruckert C."/>
        </authorList>
    </citation>
    <scope>NUCLEOTIDE SEQUENCE</scope>
    <source>
        <strain evidence="3">CGMCC 1.15179</strain>
    </source>
</reference>
<dbReference type="RefSeq" id="WP_188646372.1">
    <property type="nucleotide sequence ID" value="NZ_BMHQ01000002.1"/>
</dbReference>
<dbReference type="PRINTS" id="PR00081">
    <property type="entry name" value="GDHRDH"/>
</dbReference>
<evidence type="ECO:0000313" key="3">
    <source>
        <dbReference type="EMBL" id="GGE07039.1"/>
    </source>
</evidence>
<accession>A0A8J2Y8P3</accession>
<comment type="similarity">
    <text evidence="1">Belongs to the short-chain dehydrogenases/reductases (SDR) family.</text>
</comment>
<keyword evidence="4" id="KW-1185">Reference proteome</keyword>
<protein>
    <submittedName>
        <fullName evidence="3">3-ketoacyl-ACP reductase</fullName>
    </submittedName>
</protein>
<evidence type="ECO:0000313" key="4">
    <source>
        <dbReference type="Proteomes" id="UP000625210"/>
    </source>
</evidence>
<organism evidence="3 4">
    <name type="scientific">Marinithermofilum abyssi</name>
    <dbReference type="NCBI Taxonomy" id="1571185"/>
    <lineage>
        <taxon>Bacteria</taxon>
        <taxon>Bacillati</taxon>
        <taxon>Bacillota</taxon>
        <taxon>Bacilli</taxon>
        <taxon>Bacillales</taxon>
        <taxon>Thermoactinomycetaceae</taxon>
        <taxon>Marinithermofilum</taxon>
    </lineage>
</organism>
<evidence type="ECO:0000256" key="2">
    <source>
        <dbReference type="ARBA" id="ARBA00023002"/>
    </source>
</evidence>
<comment type="caution">
    <text evidence="3">The sequence shown here is derived from an EMBL/GenBank/DDBJ whole genome shotgun (WGS) entry which is preliminary data.</text>
</comment>
<dbReference type="FunFam" id="3.40.50.720:FF:000084">
    <property type="entry name" value="Short-chain dehydrogenase reductase"/>
    <property type="match status" value="1"/>
</dbReference>
<dbReference type="CDD" id="cd05233">
    <property type="entry name" value="SDR_c"/>
    <property type="match status" value="1"/>
</dbReference>
<dbReference type="SUPFAM" id="SSF51735">
    <property type="entry name" value="NAD(P)-binding Rossmann-fold domains"/>
    <property type="match status" value="1"/>
</dbReference>
<dbReference type="EMBL" id="BMHQ01000002">
    <property type="protein sequence ID" value="GGE07039.1"/>
    <property type="molecule type" value="Genomic_DNA"/>
</dbReference>
<dbReference type="Gene3D" id="3.40.50.720">
    <property type="entry name" value="NAD(P)-binding Rossmann-like Domain"/>
    <property type="match status" value="1"/>
</dbReference>
<dbReference type="GO" id="GO:0008206">
    <property type="term" value="P:bile acid metabolic process"/>
    <property type="evidence" value="ECO:0007669"/>
    <property type="project" value="UniProtKB-ARBA"/>
</dbReference>
<keyword evidence="2" id="KW-0560">Oxidoreductase</keyword>
<dbReference type="Pfam" id="PF13561">
    <property type="entry name" value="adh_short_C2"/>
    <property type="match status" value="1"/>
</dbReference>
<dbReference type="AlphaFoldDB" id="A0A8J2Y8P3"/>
<reference evidence="3" key="2">
    <citation type="submission" date="2020-09" db="EMBL/GenBank/DDBJ databases">
        <authorList>
            <person name="Sun Q."/>
            <person name="Zhou Y."/>
        </authorList>
    </citation>
    <scope>NUCLEOTIDE SEQUENCE</scope>
    <source>
        <strain evidence="3">CGMCC 1.15179</strain>
    </source>
</reference>
<evidence type="ECO:0000256" key="1">
    <source>
        <dbReference type="ARBA" id="ARBA00006484"/>
    </source>
</evidence>
<dbReference type="InterPro" id="IPR036291">
    <property type="entry name" value="NAD(P)-bd_dom_sf"/>
</dbReference>
<dbReference type="PANTHER" id="PTHR43639:SF1">
    <property type="entry name" value="SHORT-CHAIN DEHYDROGENASE_REDUCTASE FAMILY PROTEIN"/>
    <property type="match status" value="1"/>
</dbReference>
<name>A0A8J2Y8P3_9BACL</name>
<sequence>MSIHQQPVALVTGSSRGLGRMTAEILAENGWDIAVHYHRRAEKGWEVKKRVQRMGGQAEVFRADLNRSDEARRLVLQTVEHFGRLDALIHAVGPFERTRRHFTDYTEEEVEAMVDGNLKSALWVTHAALPHLREQQAGRIILFGFGRAAEAPAWPDRAAYAAAKTGLVSFMKSLAVEEAPYGITVNMVCPGDIVGDNKEKRIAEVQGQADSETPRGRPGTGEDIARVVRFLCEPESDFITGNTLYITGGLDVIHPVSKAGSSKRE</sequence>